<dbReference type="InterPro" id="IPR017871">
    <property type="entry name" value="ABC_transporter-like_CS"/>
</dbReference>
<gene>
    <name evidence="4" type="ORF">EL26_04905</name>
</gene>
<dbReference type="Pfam" id="PF12848">
    <property type="entry name" value="ABC_tran_Xtn"/>
    <property type="match status" value="1"/>
</dbReference>
<dbReference type="GO" id="GO:0016887">
    <property type="term" value="F:ATP hydrolysis activity"/>
    <property type="evidence" value="ECO:0007669"/>
    <property type="project" value="InterPro"/>
</dbReference>
<dbReference type="EMBL" id="JMIR01000004">
    <property type="protein sequence ID" value="KEO84442.1"/>
    <property type="molecule type" value="Genomic_DNA"/>
</dbReference>
<keyword evidence="5" id="KW-1185">Reference proteome</keyword>
<evidence type="ECO:0000256" key="1">
    <source>
        <dbReference type="ARBA" id="ARBA00022741"/>
    </source>
</evidence>
<dbReference type="InterPro" id="IPR003593">
    <property type="entry name" value="AAA+_ATPase"/>
</dbReference>
<protein>
    <recommendedName>
        <fullName evidence="3">ABC transporter domain-containing protein</fullName>
    </recommendedName>
</protein>
<reference evidence="4 5" key="1">
    <citation type="journal article" date="2013" name="Int. J. Syst. Evol. Microbiol.">
        <title>Tumebacillus flagellatus sp. nov., an alpha-amylase/pullulanase-producing bacterium isolated from cassava wastewater.</title>
        <authorList>
            <person name="Wang Q."/>
            <person name="Xie N."/>
            <person name="Qin Y."/>
            <person name="Shen N."/>
            <person name="Zhu J."/>
            <person name="Mi H."/>
            <person name="Huang R."/>
        </authorList>
    </citation>
    <scope>NUCLEOTIDE SEQUENCE [LARGE SCALE GENOMIC DNA]</scope>
    <source>
        <strain evidence="4 5">GST4</strain>
    </source>
</reference>
<dbReference type="Proteomes" id="UP000027931">
    <property type="component" value="Unassembled WGS sequence"/>
</dbReference>
<dbReference type="Pfam" id="PF00005">
    <property type="entry name" value="ABC_tran"/>
    <property type="match status" value="2"/>
</dbReference>
<accession>A0A074MF78</accession>
<dbReference type="CDD" id="cd03221">
    <property type="entry name" value="ABCF_EF-3"/>
    <property type="match status" value="2"/>
</dbReference>
<dbReference type="InterPro" id="IPR003439">
    <property type="entry name" value="ABC_transporter-like_ATP-bd"/>
</dbReference>
<dbReference type="InterPro" id="IPR027417">
    <property type="entry name" value="P-loop_NTPase"/>
</dbReference>
<evidence type="ECO:0000256" key="2">
    <source>
        <dbReference type="ARBA" id="ARBA00022840"/>
    </source>
</evidence>
<dbReference type="STRING" id="1157490.EL26_04905"/>
<dbReference type="GO" id="GO:0005524">
    <property type="term" value="F:ATP binding"/>
    <property type="evidence" value="ECO:0007669"/>
    <property type="project" value="UniProtKB-KW"/>
</dbReference>
<feature type="domain" description="ABC transporter" evidence="3">
    <location>
        <begin position="4"/>
        <end position="258"/>
    </location>
</feature>
<dbReference type="SMART" id="SM00382">
    <property type="entry name" value="AAA"/>
    <property type="match status" value="2"/>
</dbReference>
<evidence type="ECO:0000313" key="4">
    <source>
        <dbReference type="EMBL" id="KEO84442.1"/>
    </source>
</evidence>
<feature type="domain" description="ABC transporter" evidence="3">
    <location>
        <begin position="325"/>
        <end position="513"/>
    </location>
</feature>
<comment type="caution">
    <text evidence="4">The sequence shown here is derived from an EMBL/GenBank/DDBJ whole genome shotgun (WGS) entry which is preliminary data.</text>
</comment>
<dbReference type="OrthoDB" id="9760950at2"/>
<keyword evidence="1" id="KW-0547">Nucleotide-binding</keyword>
<organism evidence="4 5">
    <name type="scientific">Tumebacillus flagellatus</name>
    <dbReference type="NCBI Taxonomy" id="1157490"/>
    <lineage>
        <taxon>Bacteria</taxon>
        <taxon>Bacillati</taxon>
        <taxon>Bacillota</taxon>
        <taxon>Bacilli</taxon>
        <taxon>Bacillales</taxon>
        <taxon>Alicyclobacillaceae</taxon>
        <taxon>Tumebacillus</taxon>
    </lineage>
</organism>
<dbReference type="PROSITE" id="PS50893">
    <property type="entry name" value="ABC_TRANSPORTER_2"/>
    <property type="match status" value="2"/>
</dbReference>
<dbReference type="RefSeq" id="WP_038085029.1">
    <property type="nucleotide sequence ID" value="NZ_JMIR01000004.1"/>
</dbReference>
<dbReference type="Gene3D" id="3.40.50.300">
    <property type="entry name" value="P-loop containing nucleotide triphosphate hydrolases"/>
    <property type="match status" value="2"/>
</dbReference>
<evidence type="ECO:0000259" key="3">
    <source>
        <dbReference type="PROSITE" id="PS50893"/>
    </source>
</evidence>
<dbReference type="AlphaFoldDB" id="A0A074MF78"/>
<evidence type="ECO:0000313" key="5">
    <source>
        <dbReference type="Proteomes" id="UP000027931"/>
    </source>
</evidence>
<dbReference type="PANTHER" id="PTHR42855">
    <property type="entry name" value="ABC TRANSPORTER ATP-BINDING SUBUNIT"/>
    <property type="match status" value="1"/>
</dbReference>
<name>A0A074MF78_9BACL</name>
<dbReference type="SUPFAM" id="SSF52540">
    <property type="entry name" value="P-loop containing nucleoside triphosphate hydrolases"/>
    <property type="match status" value="2"/>
</dbReference>
<keyword evidence="2" id="KW-0067">ATP-binding</keyword>
<proteinExistence type="predicted"/>
<dbReference type="PANTHER" id="PTHR42855:SF2">
    <property type="entry name" value="DRUG RESISTANCE ABC TRANSPORTER,ATP-BINDING PROTEIN"/>
    <property type="match status" value="1"/>
</dbReference>
<dbReference type="InterPro" id="IPR051309">
    <property type="entry name" value="ABCF_ATPase"/>
</dbReference>
<sequence>MSILHVENVTHSFGDKTIFRDLEFRLLPRERVGLIGPNGAGKSTLIRILSGEVLPDNGTLTWLSGLKVGHLQQHIDLQAGQTLRGFLRTAFAELYALEEEMTCLTQKMAEDASDLDSILNRYATLQETLDHHDFYSLEAKIEEVARGLGLHQLGFDTLVNQLSGGQRTKLLLAKLLLQTPQVLLIDEPTNYLDTEHIEWLQGYLRNYPHAFILISHDTHFLNEVVNIIYHLEHQRLTRYVGNYNQFVQLAELRRTQALQAYNQQQREIQKLETYIAKNKVRTSTAKQAKSREKRLEKIDRLERPSGQPKPLFKFQVAVDPTSVVLETNGLSVGYEKTNALLPPLSLTLKRGAKVALVGYNGIGKTTSLKTLLGLLPSLDGRVRYGERVMPAYFAQEVEFKAGHSALEEVWRSFPKFTQKEIRQALARCGLKAEHILQPLSTLSGGEQTKVRLCKLILQDSNWLVLDEPTNHLDLQAKEALKEALTAYPGTVLLVTHEPEFYEGWVTEVWDVQAWRDRASF</sequence>
<dbReference type="InterPro" id="IPR032781">
    <property type="entry name" value="ABC_tran_Xtn"/>
</dbReference>
<dbReference type="PROSITE" id="PS00211">
    <property type="entry name" value="ABC_TRANSPORTER_1"/>
    <property type="match status" value="2"/>
</dbReference>
<dbReference type="eggNOG" id="COG0488">
    <property type="taxonomic scope" value="Bacteria"/>
</dbReference>
<dbReference type="FunFam" id="3.40.50.300:FF:000011">
    <property type="entry name" value="Putative ABC transporter ATP-binding component"/>
    <property type="match status" value="1"/>
</dbReference>